<accession>A0A370KXX9</accession>
<dbReference type="PANTHER" id="PTHR30383">
    <property type="entry name" value="THIOESTERASE 1/PROTEASE 1/LYSOPHOSPHOLIPASE L1"/>
    <property type="match status" value="1"/>
</dbReference>
<protein>
    <submittedName>
        <fullName evidence="2">SGNH/GDSL hydrolase family protein</fullName>
    </submittedName>
</protein>
<dbReference type="InterPro" id="IPR051532">
    <property type="entry name" value="Ester_Hydrolysis_Enzymes"/>
</dbReference>
<keyword evidence="3" id="KW-1185">Reference proteome</keyword>
<keyword evidence="2" id="KW-0378">Hydrolase</keyword>
<dbReference type="PANTHER" id="PTHR30383:SF5">
    <property type="entry name" value="SGNH HYDROLASE-TYPE ESTERASE DOMAIN-CONTAINING PROTEIN"/>
    <property type="match status" value="1"/>
</dbReference>
<dbReference type="OrthoDB" id="9794725at2"/>
<evidence type="ECO:0000313" key="2">
    <source>
        <dbReference type="EMBL" id="RDJ19854.1"/>
    </source>
</evidence>
<dbReference type="RefSeq" id="WP_114832526.1">
    <property type="nucleotide sequence ID" value="NZ_QQTO01000021.1"/>
</dbReference>
<dbReference type="Gene3D" id="3.40.50.1110">
    <property type="entry name" value="SGNH hydrolase"/>
    <property type="match status" value="1"/>
</dbReference>
<dbReference type="GO" id="GO:0004622">
    <property type="term" value="F:phosphatidylcholine lysophospholipase activity"/>
    <property type="evidence" value="ECO:0007669"/>
    <property type="project" value="TreeGrafter"/>
</dbReference>
<sequence length="338" mass="36223">MKNLDRHSLAKFRAAIADTRTGIANTRVLYEGDSITRGVGTVSQWGGEAYSKAVPQRVADRMNSADLKWSRETMMALGGLADGDNRLTTSGATPFGNTIRLEAGNTATHTTVMPCTNFDVWYYASAASSFSYAIDGGVAVVVPFSRTGFHKLSLSYLSNARHAVRFTGISGTIRLVAQHGYSAAVKEVAVFNHGISGATAAMAAAATSPYSVANTISQIQPHLTVINYGLNDWQKNVTPADFKASLRTLIGFCTPTGDVVLETCNPGGGGPYAYPITAYWQAMRELSDEIGCPLIDTGAVWGDYGSAQLKGLMYDTLHPLANGYDEKSTRHVALFRKL</sequence>
<gene>
    <name evidence="2" type="ORF">DWE98_27475</name>
</gene>
<proteinExistence type="predicted"/>
<dbReference type="InterPro" id="IPR036514">
    <property type="entry name" value="SGNH_hydro_sf"/>
</dbReference>
<reference evidence="3" key="1">
    <citation type="submission" date="2018-07" db="EMBL/GenBank/DDBJ databases">
        <authorList>
            <person name="Safronova V.I."/>
            <person name="Chirak E.R."/>
            <person name="Sazanova A.L."/>
        </authorList>
    </citation>
    <scope>NUCLEOTIDE SEQUENCE [LARGE SCALE GENOMIC DNA]</scope>
    <source>
        <strain evidence="3">RCAM04685</strain>
    </source>
</reference>
<dbReference type="EMBL" id="QQTP01000026">
    <property type="protein sequence ID" value="RDJ19854.1"/>
    <property type="molecule type" value="Genomic_DNA"/>
</dbReference>
<dbReference type="Proteomes" id="UP000255207">
    <property type="component" value="Unassembled WGS sequence"/>
</dbReference>
<comment type="caution">
    <text evidence="2">The sequence shown here is derived from an EMBL/GenBank/DDBJ whole genome shotgun (WGS) entry which is preliminary data.</text>
</comment>
<dbReference type="InterPro" id="IPR013830">
    <property type="entry name" value="SGNH_hydro"/>
</dbReference>
<feature type="domain" description="SGNH hydrolase-type esterase" evidence="1">
    <location>
        <begin position="187"/>
        <end position="325"/>
    </location>
</feature>
<dbReference type="SUPFAM" id="SSF52266">
    <property type="entry name" value="SGNH hydrolase"/>
    <property type="match status" value="1"/>
</dbReference>
<evidence type="ECO:0000259" key="1">
    <source>
        <dbReference type="Pfam" id="PF13472"/>
    </source>
</evidence>
<dbReference type="CDD" id="cd00229">
    <property type="entry name" value="SGNH_hydrolase"/>
    <property type="match status" value="1"/>
</dbReference>
<organism evidence="2 3">
    <name type="scientific">Bosea caraganae</name>
    <dbReference type="NCBI Taxonomy" id="2763117"/>
    <lineage>
        <taxon>Bacteria</taxon>
        <taxon>Pseudomonadati</taxon>
        <taxon>Pseudomonadota</taxon>
        <taxon>Alphaproteobacteria</taxon>
        <taxon>Hyphomicrobiales</taxon>
        <taxon>Boseaceae</taxon>
        <taxon>Bosea</taxon>
    </lineage>
</organism>
<dbReference type="Pfam" id="PF13472">
    <property type="entry name" value="Lipase_GDSL_2"/>
    <property type="match status" value="1"/>
</dbReference>
<evidence type="ECO:0000313" key="3">
    <source>
        <dbReference type="Proteomes" id="UP000255207"/>
    </source>
</evidence>
<dbReference type="AlphaFoldDB" id="A0A370KXX9"/>
<name>A0A370KXX9_9HYPH</name>